<sequence length="105" mass="11697">MVRALSNEQKILNMVGLATRAQRISVGEDQIIKDIKQGRAKLLLLANDIGYQTHKKMTDKCQSYHVPYRTVMNRDQLSHAIGKSGRVAVAITDEGFANKLSSLLD</sequence>
<comment type="caution">
    <text evidence="2">The sequence shown here is derived from an EMBL/GenBank/DDBJ whole genome shotgun (WGS) entry which is preliminary data.</text>
</comment>
<evidence type="ECO:0000313" key="3">
    <source>
        <dbReference type="Proteomes" id="UP001501734"/>
    </source>
</evidence>
<gene>
    <name evidence="2" type="ORF">GCM10022410_03640</name>
</gene>
<dbReference type="NCBIfam" id="NF005825">
    <property type="entry name" value="PRK07714.1"/>
    <property type="match status" value="1"/>
</dbReference>
<protein>
    <submittedName>
        <fullName evidence="2">YlxQ family RNA-binding protein</fullName>
    </submittedName>
</protein>
<reference evidence="3" key="1">
    <citation type="journal article" date="2019" name="Int. J. Syst. Evol. Microbiol.">
        <title>The Global Catalogue of Microorganisms (GCM) 10K type strain sequencing project: providing services to taxonomists for standard genome sequencing and annotation.</title>
        <authorList>
            <consortium name="The Broad Institute Genomics Platform"/>
            <consortium name="The Broad Institute Genome Sequencing Center for Infectious Disease"/>
            <person name="Wu L."/>
            <person name="Ma J."/>
        </authorList>
    </citation>
    <scope>NUCLEOTIDE SEQUENCE [LARGE SCALE GENOMIC DNA]</scope>
    <source>
        <strain evidence="3">JCM 17250</strain>
    </source>
</reference>
<dbReference type="Gene3D" id="3.30.1330.30">
    <property type="match status" value="1"/>
</dbReference>
<accession>A0ABP7V5L0</accession>
<organism evidence="2 3">
    <name type="scientific">Amphibacillus indicireducens</name>
    <dbReference type="NCBI Taxonomy" id="1076330"/>
    <lineage>
        <taxon>Bacteria</taxon>
        <taxon>Bacillati</taxon>
        <taxon>Bacillota</taxon>
        <taxon>Bacilli</taxon>
        <taxon>Bacillales</taxon>
        <taxon>Bacillaceae</taxon>
        <taxon>Amphibacillus</taxon>
    </lineage>
</organism>
<name>A0ABP7V5L0_9BACI</name>
<dbReference type="Pfam" id="PF01248">
    <property type="entry name" value="Ribosomal_L7Ae"/>
    <property type="match status" value="1"/>
</dbReference>
<evidence type="ECO:0000259" key="1">
    <source>
        <dbReference type="Pfam" id="PF01248"/>
    </source>
</evidence>
<dbReference type="InterPro" id="IPR004038">
    <property type="entry name" value="Ribosomal_eL8/eL30/eS12/Gad45"/>
</dbReference>
<feature type="domain" description="Ribosomal protein eL8/eL30/eS12/Gadd45" evidence="1">
    <location>
        <begin position="10"/>
        <end position="100"/>
    </location>
</feature>
<keyword evidence="3" id="KW-1185">Reference proteome</keyword>
<proteinExistence type="predicted"/>
<dbReference type="InterPro" id="IPR029064">
    <property type="entry name" value="Ribosomal_eL30-like_sf"/>
</dbReference>
<dbReference type="SUPFAM" id="SSF55315">
    <property type="entry name" value="L30e-like"/>
    <property type="match status" value="1"/>
</dbReference>
<dbReference type="Proteomes" id="UP001501734">
    <property type="component" value="Unassembled WGS sequence"/>
</dbReference>
<dbReference type="EMBL" id="BAABDL010000017">
    <property type="protein sequence ID" value="GAA4059804.1"/>
    <property type="molecule type" value="Genomic_DNA"/>
</dbReference>
<evidence type="ECO:0000313" key="2">
    <source>
        <dbReference type="EMBL" id="GAA4059804.1"/>
    </source>
</evidence>